<evidence type="ECO:0000313" key="2">
    <source>
        <dbReference type="EMBL" id="KAE9588654.1"/>
    </source>
</evidence>
<reference evidence="3" key="1">
    <citation type="journal article" date="2020" name="Nat. Commun.">
        <title>Genome sequence of the cluster root forming white lupin.</title>
        <authorList>
            <person name="Hufnagel B."/>
            <person name="Marques A."/>
            <person name="Soriano A."/>
            <person name="Marques L."/>
            <person name="Divol F."/>
            <person name="Doumas P."/>
            <person name="Sallet E."/>
            <person name="Mancinotti D."/>
            <person name="Carrere S."/>
            <person name="Marande W."/>
            <person name="Arribat S."/>
            <person name="Keller J."/>
            <person name="Huneau C."/>
            <person name="Blein T."/>
            <person name="Aime D."/>
            <person name="Laguerre M."/>
            <person name="Taylor J."/>
            <person name="Schubert V."/>
            <person name="Nelson M."/>
            <person name="Geu-Flores F."/>
            <person name="Crespi M."/>
            <person name="Gallardo-Guerrero K."/>
            <person name="Delaux P.-M."/>
            <person name="Salse J."/>
            <person name="Berges H."/>
            <person name="Guyot R."/>
            <person name="Gouzy J."/>
            <person name="Peret B."/>
        </authorList>
    </citation>
    <scope>NUCLEOTIDE SEQUENCE [LARGE SCALE GENOMIC DNA]</scope>
    <source>
        <strain evidence="3">cv. Amiga</strain>
    </source>
</reference>
<dbReference type="Proteomes" id="UP000447434">
    <property type="component" value="Chromosome 22"/>
</dbReference>
<comment type="caution">
    <text evidence="2">The sequence shown here is derived from an EMBL/GenBank/DDBJ whole genome shotgun (WGS) entry which is preliminary data.</text>
</comment>
<name>A0A6A4NM52_LUPAL</name>
<keyword evidence="1" id="KW-1133">Transmembrane helix</keyword>
<keyword evidence="3" id="KW-1185">Reference proteome</keyword>
<evidence type="ECO:0000256" key="1">
    <source>
        <dbReference type="SAM" id="Phobius"/>
    </source>
</evidence>
<dbReference type="AlphaFoldDB" id="A0A6A4NM52"/>
<keyword evidence="1" id="KW-0812">Transmembrane</keyword>
<gene>
    <name evidence="2" type="ORF">Lalb_Chr22g0357641</name>
</gene>
<accession>A0A6A4NM52</accession>
<proteinExistence type="predicted"/>
<feature type="transmembrane region" description="Helical" evidence="1">
    <location>
        <begin position="42"/>
        <end position="71"/>
    </location>
</feature>
<organism evidence="2 3">
    <name type="scientific">Lupinus albus</name>
    <name type="common">White lupine</name>
    <name type="synonym">Lupinus termis</name>
    <dbReference type="NCBI Taxonomy" id="3870"/>
    <lineage>
        <taxon>Eukaryota</taxon>
        <taxon>Viridiplantae</taxon>
        <taxon>Streptophyta</taxon>
        <taxon>Embryophyta</taxon>
        <taxon>Tracheophyta</taxon>
        <taxon>Spermatophyta</taxon>
        <taxon>Magnoliopsida</taxon>
        <taxon>eudicotyledons</taxon>
        <taxon>Gunneridae</taxon>
        <taxon>Pentapetalae</taxon>
        <taxon>rosids</taxon>
        <taxon>fabids</taxon>
        <taxon>Fabales</taxon>
        <taxon>Fabaceae</taxon>
        <taxon>Papilionoideae</taxon>
        <taxon>50 kb inversion clade</taxon>
        <taxon>genistoids sensu lato</taxon>
        <taxon>core genistoids</taxon>
        <taxon>Genisteae</taxon>
        <taxon>Lupinus</taxon>
    </lineage>
</organism>
<evidence type="ECO:0000313" key="3">
    <source>
        <dbReference type="Proteomes" id="UP000447434"/>
    </source>
</evidence>
<keyword evidence="1" id="KW-0472">Membrane</keyword>
<dbReference type="EMBL" id="WOCE01000022">
    <property type="protein sequence ID" value="KAE9588654.1"/>
    <property type="molecule type" value="Genomic_DNA"/>
</dbReference>
<protein>
    <submittedName>
        <fullName evidence="2">Uncharacterized protein</fullName>
    </submittedName>
</protein>
<sequence length="139" mass="16071">MIGDIRSRLVSVWWSGVVVRLRDIIHLVRGGLFGRGILGRPLLLLVYLVYLTFLFPHWHTLFITIVVSFPYRQFPSLGQHLNPIPSIHQLSKIFVSDTSHYPDIRGPQCPHEIRAHLKHCHLGLHLDCQTPPSYRILLK</sequence>